<evidence type="ECO:0000256" key="1">
    <source>
        <dbReference type="SAM" id="Phobius"/>
    </source>
</evidence>
<keyword evidence="3" id="KW-1185">Reference proteome</keyword>
<proteinExistence type="predicted"/>
<name>A0AAV5E9L6_ELECO</name>
<dbReference type="Proteomes" id="UP001054889">
    <property type="component" value="Unassembled WGS sequence"/>
</dbReference>
<protein>
    <submittedName>
        <fullName evidence="2">Uncharacterized protein</fullName>
    </submittedName>
</protein>
<dbReference type="AlphaFoldDB" id="A0AAV5E9L6"/>
<keyword evidence="1" id="KW-1133">Transmembrane helix</keyword>
<accession>A0AAV5E9L6</accession>
<organism evidence="2 3">
    <name type="scientific">Eleusine coracana subsp. coracana</name>
    <dbReference type="NCBI Taxonomy" id="191504"/>
    <lineage>
        <taxon>Eukaryota</taxon>
        <taxon>Viridiplantae</taxon>
        <taxon>Streptophyta</taxon>
        <taxon>Embryophyta</taxon>
        <taxon>Tracheophyta</taxon>
        <taxon>Spermatophyta</taxon>
        <taxon>Magnoliopsida</taxon>
        <taxon>Liliopsida</taxon>
        <taxon>Poales</taxon>
        <taxon>Poaceae</taxon>
        <taxon>PACMAD clade</taxon>
        <taxon>Chloridoideae</taxon>
        <taxon>Cynodonteae</taxon>
        <taxon>Eleusininae</taxon>
        <taxon>Eleusine</taxon>
    </lineage>
</organism>
<feature type="transmembrane region" description="Helical" evidence="1">
    <location>
        <begin position="34"/>
        <end position="55"/>
    </location>
</feature>
<evidence type="ECO:0000313" key="3">
    <source>
        <dbReference type="Proteomes" id="UP001054889"/>
    </source>
</evidence>
<comment type="caution">
    <text evidence="2">The sequence shown here is derived from an EMBL/GenBank/DDBJ whole genome shotgun (WGS) entry which is preliminary data.</text>
</comment>
<evidence type="ECO:0000313" key="2">
    <source>
        <dbReference type="EMBL" id="GJN19191.1"/>
    </source>
</evidence>
<gene>
    <name evidence="2" type="primary">gb06437</name>
    <name evidence="2" type="ORF">PR202_gb06437</name>
</gene>
<sequence>MEALLGSKNNGGGKAADLARLLVFEAAMEVQRSLVGLTALKLGVVYAVDVLWMMIHLVSLGT</sequence>
<reference evidence="2" key="1">
    <citation type="journal article" date="2018" name="DNA Res.">
        <title>Multiple hybrid de novo genome assembly of finger millet, an orphan allotetraploid crop.</title>
        <authorList>
            <person name="Hatakeyama M."/>
            <person name="Aluri S."/>
            <person name="Balachadran M.T."/>
            <person name="Sivarajan S.R."/>
            <person name="Patrignani A."/>
            <person name="Gruter S."/>
            <person name="Poveda L."/>
            <person name="Shimizu-Inatsugi R."/>
            <person name="Baeten J."/>
            <person name="Francoijs K.J."/>
            <person name="Nataraja K.N."/>
            <person name="Reddy Y.A.N."/>
            <person name="Phadnis S."/>
            <person name="Ravikumar R.L."/>
            <person name="Schlapbach R."/>
            <person name="Sreeman S.M."/>
            <person name="Shimizu K.K."/>
        </authorList>
    </citation>
    <scope>NUCLEOTIDE SEQUENCE</scope>
</reference>
<keyword evidence="1" id="KW-0472">Membrane</keyword>
<reference evidence="2" key="2">
    <citation type="submission" date="2021-12" db="EMBL/GenBank/DDBJ databases">
        <title>Resequencing data analysis of finger millet.</title>
        <authorList>
            <person name="Hatakeyama M."/>
            <person name="Aluri S."/>
            <person name="Balachadran M.T."/>
            <person name="Sivarajan S.R."/>
            <person name="Poveda L."/>
            <person name="Shimizu-Inatsugi R."/>
            <person name="Schlapbach R."/>
            <person name="Sreeman S.M."/>
            <person name="Shimizu K.K."/>
        </authorList>
    </citation>
    <scope>NUCLEOTIDE SEQUENCE</scope>
</reference>
<keyword evidence="1" id="KW-0812">Transmembrane</keyword>
<dbReference type="EMBL" id="BQKI01000074">
    <property type="protein sequence ID" value="GJN19191.1"/>
    <property type="molecule type" value="Genomic_DNA"/>
</dbReference>